<dbReference type="EMBL" id="JAROCA020000001">
    <property type="protein sequence ID" value="MDY0405792.1"/>
    <property type="molecule type" value="Genomic_DNA"/>
</dbReference>
<evidence type="ECO:0000313" key="1">
    <source>
        <dbReference type="EMBL" id="MDY0405792.1"/>
    </source>
</evidence>
<accession>A0ABU5CIX3</accession>
<dbReference type="Pfam" id="PF10747">
    <property type="entry name" value="SirA"/>
    <property type="match status" value="1"/>
</dbReference>
<keyword evidence="2" id="KW-1185">Reference proteome</keyword>
<organism evidence="1 2">
    <name type="scientific">Tigheibacillus jepli</name>
    <dbReference type="NCBI Taxonomy" id="3035914"/>
    <lineage>
        <taxon>Bacteria</taxon>
        <taxon>Bacillati</taxon>
        <taxon>Bacillota</taxon>
        <taxon>Bacilli</taxon>
        <taxon>Bacillales</taxon>
        <taxon>Bacillaceae</taxon>
        <taxon>Tigheibacillus</taxon>
    </lineage>
</organism>
<reference evidence="1 2" key="1">
    <citation type="submission" date="2023-10" db="EMBL/GenBank/DDBJ databases">
        <title>179-bfca-hs.</title>
        <authorList>
            <person name="Miliotis G."/>
            <person name="Sengupta P."/>
            <person name="Hameed A."/>
            <person name="Chuvochina M."/>
            <person name="Mcdonagh F."/>
            <person name="Simpson A.C."/>
            <person name="Singh N.K."/>
            <person name="Rekha P.D."/>
            <person name="Raman K."/>
            <person name="Hugenholtz P."/>
            <person name="Venkateswaran K."/>
        </authorList>
    </citation>
    <scope>NUCLEOTIDE SEQUENCE [LARGE SCALE GENOMIC DNA]</scope>
    <source>
        <strain evidence="1 2">179-BFC-A-HS</strain>
    </source>
</reference>
<sequence>MNLRNIIYKADLLNRFFKSMNGNSGDDQLLAKQFDYITRSFERKSFVAHAEMHLNGKQQYYTYGDQMIISGKKQDISLHIYKKQIKFLCQSLTAAEMLLFPLLWSFHPFLFVTGWNQNNYGWISPYTSTSQVK</sequence>
<dbReference type="InterPro" id="IPR038449">
    <property type="entry name" value="SirA_sf"/>
</dbReference>
<protein>
    <submittedName>
        <fullName evidence="1">Sporulation inhibitor of replication protein SirA</fullName>
    </submittedName>
</protein>
<dbReference type="RefSeq" id="WP_320384601.1">
    <property type="nucleotide sequence ID" value="NZ_JAROCA020000001.1"/>
</dbReference>
<name>A0ABU5CIX3_9BACI</name>
<dbReference type="InterPro" id="IPR019683">
    <property type="entry name" value="SirA"/>
</dbReference>
<dbReference type="Proteomes" id="UP001228376">
    <property type="component" value="Unassembled WGS sequence"/>
</dbReference>
<dbReference type="Gene3D" id="3.30.310.250">
    <property type="entry name" value="Sporulation inhibitor of replication protein SirA"/>
    <property type="match status" value="1"/>
</dbReference>
<proteinExistence type="predicted"/>
<gene>
    <name evidence="1" type="primary">sirA</name>
    <name evidence="1" type="ORF">P5G51_010665</name>
</gene>
<evidence type="ECO:0000313" key="2">
    <source>
        <dbReference type="Proteomes" id="UP001228376"/>
    </source>
</evidence>
<comment type="caution">
    <text evidence="1">The sequence shown here is derived from an EMBL/GenBank/DDBJ whole genome shotgun (WGS) entry which is preliminary data.</text>
</comment>